<feature type="compositionally biased region" description="Basic and acidic residues" evidence="1">
    <location>
        <begin position="890"/>
        <end position="900"/>
    </location>
</feature>
<feature type="region of interest" description="Disordered" evidence="1">
    <location>
        <begin position="447"/>
        <end position="478"/>
    </location>
</feature>
<evidence type="ECO:0000313" key="2">
    <source>
        <dbReference type="EMBL" id="CAB3264324.1"/>
    </source>
</evidence>
<protein>
    <submittedName>
        <fullName evidence="2">Nance-Horan syndrome protein-like</fullName>
    </submittedName>
</protein>
<feature type="compositionally biased region" description="Low complexity" evidence="1">
    <location>
        <begin position="1020"/>
        <end position="1032"/>
    </location>
</feature>
<feature type="compositionally biased region" description="Basic and acidic residues" evidence="1">
    <location>
        <begin position="692"/>
        <end position="702"/>
    </location>
</feature>
<dbReference type="GO" id="GO:0030154">
    <property type="term" value="P:cell differentiation"/>
    <property type="evidence" value="ECO:0007669"/>
    <property type="project" value="TreeGrafter"/>
</dbReference>
<sequence length="1485" mass="163194">MPFVKRQIQPLKIRKNENAKDHPFDCHDDVVNNSLVKVLKQLSSLTHHAEDIFREIEEQSVVVYRRCCRVSGRIQKLHETVLELNPKEVQIPVSNLEEEQKIPVYLHYHSSDSMEEDLFMTDSRTPCLIHLHKLAGNDWNGMLRGSQAFSKPSRPKSFDPNVLLQDPMSPRKYNCSKSTTNIIASPELNDLYNPKALLPTPKQKMAIESSQHVGEVVHIDTSGCQFDRKVNLRRSQRSSVGLVRRKSQQKFRDRHKTLTGLPGCISHEIGLSPPRPSSLHSDVNSVSSFVGDSSITSEASTPREVQNAEIQTDDVKIVSASPVKRRLKSKHSNKCDIPRRGAHVSLPNIDDLENYEVREDLLTTSESEDKPMGVRHFNHVTEKSAQPAKGGNFMRDKNAMGDDRISSGFWSGTESARHSTTSEILLQHQNVTNALQQVLKTHAPYNSLSRNHEPAPPMSASTSSLNSRLSTFENSPGSSLLSLSHVSGYNNSAGRTSTPDNSNFVPRSEMGTPHRLTFATPAGAYGFMNPDYVEKQHEIKRARSPMDLLVLGNRRGKDGLIRDESSLDGSIFSQDQDGYFTSMHEDSGLQRRQTAPARPHYAAPQTPDVFTPGVAPTHLRAPHIYNVHSVQSSTPKQLDDKRFFGDDFGGKSPDIVTSPSDLQTELKRKLSRRSESTSPVKPRRTSSKPPPPRRDSSLRSPRMDAKEILAYMEPLNTLTKKALHGDVPDSAPVRRSPTEEVESSGQTSPVSVLPFGPYTTENNQPADQTTRAPTNTSYQIHNGSISPRPEPQHKPSNHKSPMQENQKPSPLATSQKPERTLSVHQPRSRSDSPSDFGKRPQSMRERSRSPLSPLATQNHVVKNQPTNKPPVARKPSRKLSSKSTNLDQMRTSEPDQDGSKLVETPTTNGVCDTGESVTSHVTSPSPTYKSSVSQPPKSPVTIFQPSKSPVTVLGPPRSPVTVSQPPKSPVTFSEPLKSPNTPTTVSEPHNRHETVPVSSVQEFANRTASENTPRSPTRAPVSPVKLSLSVSPRPVPVSPTPQFKAPVSPTVQSTSPTPLSPRSPTSKPPTPVKPKNLRPSIKPKPQFHKSPAASTAGGKVNVADLEQQTDDLQRSGVKNKRLSERIAADRAAFFTGASPATSPPPVTDKPAMEGDDAKHAAQSASGINGSDISKVEDELVKSLARVGQNKNANNSASSVKPTEEPTSNKAIPETNENGIKNPEVEHKIPTEPVKTPDVFEENRFDRIEPTSPVVQSENDTDSHNWTADSLDSSITSTPKNDLRSSLQRLRGTLRSSSPDSNGIKSPTLSPVSTLERNRQNRFSTSSLERRRRVHSSSTTSRDDFKALLLQSFSKTGSGNQMTAAEKLQRSSLQNGRSNGSPREGGDGLDTMNDGGRSRIPSAGDLRAAMNSGRPGRKTNRYSPDARKSFAGFPSNKKHPPISMRGRHNIRSQTPTRPMMSILEDSETERSPEKPEEEESSGATSV</sequence>
<feature type="region of interest" description="Disordered" evidence="1">
    <location>
        <begin position="720"/>
        <end position="1485"/>
    </location>
</feature>
<feature type="region of interest" description="Disordered" evidence="1">
    <location>
        <begin position="579"/>
        <end position="615"/>
    </location>
</feature>
<feature type="region of interest" description="Disordered" evidence="1">
    <location>
        <begin position="630"/>
        <end position="702"/>
    </location>
</feature>
<proteinExistence type="evidence at transcript level"/>
<dbReference type="Pfam" id="PF15273">
    <property type="entry name" value="NHS"/>
    <property type="match status" value="1"/>
</dbReference>
<feature type="compositionally biased region" description="Basic and acidic residues" evidence="1">
    <location>
        <begin position="637"/>
        <end position="649"/>
    </location>
</feature>
<dbReference type="PANTHER" id="PTHR23039:SF9">
    <property type="entry name" value="LOW QUALITY PROTEIN: NHS-LIKE PROTEIN 1"/>
    <property type="match status" value="1"/>
</dbReference>
<dbReference type="EMBL" id="LR788462">
    <property type="protein sequence ID" value="CAB3264324.1"/>
    <property type="molecule type" value="mRNA"/>
</dbReference>
<gene>
    <name evidence="2" type="primary">Nhs</name>
</gene>
<feature type="compositionally biased region" description="Low complexity" evidence="1">
    <location>
        <begin position="459"/>
        <end position="471"/>
    </location>
</feature>
<feature type="compositionally biased region" description="Pro residues" evidence="1">
    <location>
        <begin position="1058"/>
        <end position="1072"/>
    </location>
</feature>
<feature type="compositionally biased region" description="Polar residues" evidence="1">
    <location>
        <begin position="798"/>
        <end position="815"/>
    </location>
</feature>
<feature type="compositionally biased region" description="Basic and acidic residues" evidence="1">
    <location>
        <begin position="828"/>
        <end position="848"/>
    </location>
</feature>
<organism evidence="2">
    <name type="scientific">Phallusia mammillata</name>
    <dbReference type="NCBI Taxonomy" id="59560"/>
    <lineage>
        <taxon>Eukaryota</taxon>
        <taxon>Metazoa</taxon>
        <taxon>Chordata</taxon>
        <taxon>Tunicata</taxon>
        <taxon>Ascidiacea</taxon>
        <taxon>Phlebobranchia</taxon>
        <taxon>Ascidiidae</taxon>
        <taxon>Phallusia</taxon>
    </lineage>
</organism>
<dbReference type="Gene3D" id="1.20.5.340">
    <property type="match status" value="1"/>
</dbReference>
<feature type="compositionally biased region" description="Polar residues" evidence="1">
    <location>
        <begin position="759"/>
        <end position="785"/>
    </location>
</feature>
<feature type="compositionally biased region" description="Basic and acidic residues" evidence="1">
    <location>
        <begin position="664"/>
        <end position="675"/>
    </location>
</feature>
<dbReference type="PANTHER" id="PTHR23039">
    <property type="entry name" value="NANCE-HORAN SYNDROME PROTEIN"/>
    <property type="match status" value="1"/>
</dbReference>
<feature type="compositionally biased region" description="Basic and acidic residues" evidence="1">
    <location>
        <begin position="1150"/>
        <end position="1159"/>
    </location>
</feature>
<feature type="compositionally biased region" description="Basic residues" evidence="1">
    <location>
        <begin position="1435"/>
        <end position="1449"/>
    </location>
</feature>
<reference evidence="2" key="1">
    <citation type="submission" date="2020-04" db="EMBL/GenBank/DDBJ databases">
        <authorList>
            <person name="Neveu A P."/>
        </authorList>
    </citation>
    <scope>NUCLEOTIDE SEQUENCE</scope>
    <source>
        <tissue evidence="2">Whole embryo</tissue>
    </source>
</reference>
<feature type="compositionally biased region" description="Polar residues" evidence="1">
    <location>
        <begin position="1162"/>
        <end position="1171"/>
    </location>
</feature>
<feature type="compositionally biased region" description="Polar residues" evidence="1">
    <location>
        <begin position="1350"/>
        <end position="1362"/>
    </location>
</feature>
<feature type="compositionally biased region" description="Polar residues" evidence="1">
    <location>
        <begin position="996"/>
        <end position="1015"/>
    </location>
</feature>
<feature type="compositionally biased region" description="Polar residues" evidence="1">
    <location>
        <begin position="978"/>
        <end position="987"/>
    </location>
</feature>
<feature type="compositionally biased region" description="Low complexity" evidence="1">
    <location>
        <begin position="916"/>
        <end position="935"/>
    </location>
</feature>
<feature type="compositionally biased region" description="Polar residues" evidence="1">
    <location>
        <begin position="1252"/>
        <end position="1326"/>
    </location>
</feature>
<dbReference type="InterPro" id="IPR024845">
    <property type="entry name" value="NHS-like"/>
</dbReference>
<evidence type="ECO:0000256" key="1">
    <source>
        <dbReference type="SAM" id="MobiDB-lite"/>
    </source>
</evidence>
<feature type="compositionally biased region" description="Polar residues" evidence="1">
    <location>
        <begin position="854"/>
        <end position="866"/>
    </location>
</feature>
<accession>A0A6F9DLK1</accession>
<feature type="compositionally biased region" description="Polar residues" evidence="1">
    <location>
        <begin position="1204"/>
        <end position="1218"/>
    </location>
</feature>
<feature type="compositionally biased region" description="Polar residues" evidence="1">
    <location>
        <begin position="1369"/>
        <end position="1380"/>
    </location>
</feature>
<name>A0A6F9DLK1_9ASCI</name>